<evidence type="ECO:0000313" key="1">
    <source>
        <dbReference type="EMBL" id="KAK9197690.1"/>
    </source>
</evidence>
<dbReference type="Proteomes" id="UP001428341">
    <property type="component" value="Unassembled WGS sequence"/>
</dbReference>
<organism evidence="1 2">
    <name type="scientific">Citrus x changshan-huyou</name>
    <dbReference type="NCBI Taxonomy" id="2935761"/>
    <lineage>
        <taxon>Eukaryota</taxon>
        <taxon>Viridiplantae</taxon>
        <taxon>Streptophyta</taxon>
        <taxon>Embryophyta</taxon>
        <taxon>Tracheophyta</taxon>
        <taxon>Spermatophyta</taxon>
        <taxon>Magnoliopsida</taxon>
        <taxon>eudicotyledons</taxon>
        <taxon>Gunneridae</taxon>
        <taxon>Pentapetalae</taxon>
        <taxon>rosids</taxon>
        <taxon>malvids</taxon>
        <taxon>Sapindales</taxon>
        <taxon>Rutaceae</taxon>
        <taxon>Aurantioideae</taxon>
        <taxon>Citrus</taxon>
    </lineage>
</organism>
<comment type="caution">
    <text evidence="1">The sequence shown here is derived from an EMBL/GenBank/DDBJ whole genome shotgun (WGS) entry which is preliminary data.</text>
</comment>
<dbReference type="AlphaFoldDB" id="A0AAP0QK70"/>
<keyword evidence="2" id="KW-1185">Reference proteome</keyword>
<dbReference type="EMBL" id="JBCGBO010000005">
    <property type="protein sequence ID" value="KAK9197690.1"/>
    <property type="molecule type" value="Genomic_DNA"/>
</dbReference>
<proteinExistence type="predicted"/>
<name>A0AAP0QK70_9ROSI</name>
<reference evidence="1 2" key="1">
    <citation type="submission" date="2024-05" db="EMBL/GenBank/DDBJ databases">
        <title>Haplotype-resolved chromosome-level genome assembly of Huyou (Citrus changshanensis).</title>
        <authorList>
            <person name="Miao C."/>
            <person name="Chen W."/>
            <person name="Wu Y."/>
            <person name="Wang L."/>
            <person name="Zhao S."/>
            <person name="Grierson D."/>
            <person name="Xu C."/>
            <person name="Chen K."/>
        </authorList>
    </citation>
    <scope>NUCLEOTIDE SEQUENCE [LARGE SCALE GENOMIC DNA]</scope>
    <source>
        <strain evidence="1">01-14</strain>
        <tissue evidence="1">Leaf</tissue>
    </source>
</reference>
<sequence>MATEALQWRETSEFRACDGNPLAGNVPATNELRLVIFIDDFESGPVPCAVGLRL</sequence>
<evidence type="ECO:0000313" key="2">
    <source>
        <dbReference type="Proteomes" id="UP001428341"/>
    </source>
</evidence>
<gene>
    <name evidence="1" type="ORF">WN944_012873</name>
</gene>
<protein>
    <submittedName>
        <fullName evidence="1">Uncharacterized protein</fullName>
    </submittedName>
</protein>
<accession>A0AAP0QK70</accession>